<name>A0A7R9F9X1_9NEOP</name>
<sequence>MMWLESWSGELKLATRSIEPSFGLLFGDTLKELNVATTGASVIMSTLDGMINFSGLFVGPLIRTYSYRKVGLFGAFLSALGLLLTAPASSMAHILATYSIIGGLGVGFATTAGFVALNHYFSKYRGQAVGLSMAGTALGFMVMPQAVQLLLSEYDFQGSVLVLGGVALHSVVGSLLLQPIKWHMRPAKEEEVEDEEEQDLPEKPQHKATEKEKEAKGDDHETQYPLIVRPKIEITTVSEDVELQNTTPTIGKRPLMPRIMSNPQMARITSTPNMPRITSTTSMSAAARRRKESVISNISSMDFTGSSFHIHTPVDSDNEDDEDNKHNNNIKDKKKKKSYWRRFVTFMDLDLLKDLSYLNILFGLSVFYVAELNFKMIVPFFFANLGYNKVETAFFLSMTAIADVVARVVLPPICDRVKIRRRTLFMVSYVPLMVALVSNGFLRGAALINFTLTISEHCSLEKLPAAFGLHMVAKGLFIVAIGPLIGEWETILEKTTLNTPNQDSNHNLPIIDSLVYCESSALDHMATKEGVIRDVTGSYAACIHSQTVLVYTCCIAWGIEYLFVFLRSKKKQEPS</sequence>
<dbReference type="InterPro" id="IPR036259">
    <property type="entry name" value="MFS_trans_sf"/>
</dbReference>
<feature type="transmembrane region" description="Helical" evidence="2">
    <location>
        <begin position="390"/>
        <end position="410"/>
    </location>
</feature>
<keyword evidence="2" id="KW-0812">Transmembrane</keyword>
<keyword evidence="2" id="KW-0472">Membrane</keyword>
<feature type="transmembrane region" description="Helical" evidence="2">
    <location>
        <begin position="548"/>
        <end position="566"/>
    </location>
</feature>
<keyword evidence="2" id="KW-1133">Transmembrane helix</keyword>
<dbReference type="AlphaFoldDB" id="A0A7R9F9X1"/>
<feature type="transmembrane region" description="Helical" evidence="2">
    <location>
        <begin position="70"/>
        <end position="89"/>
    </location>
</feature>
<dbReference type="PANTHER" id="PTHR11360:SF163">
    <property type="entry name" value="MONOCARBOXYLATE TRANSPORTER 9-LIKE PROTEIN"/>
    <property type="match status" value="1"/>
</dbReference>
<reference evidence="3" key="1">
    <citation type="submission" date="2020-11" db="EMBL/GenBank/DDBJ databases">
        <authorList>
            <person name="Tran Van P."/>
        </authorList>
    </citation>
    <scope>NUCLEOTIDE SEQUENCE</scope>
</reference>
<feature type="transmembrane region" description="Helical" evidence="2">
    <location>
        <begin position="35"/>
        <end position="58"/>
    </location>
</feature>
<feature type="transmembrane region" description="Helical" evidence="2">
    <location>
        <begin position="129"/>
        <end position="150"/>
    </location>
</feature>
<feature type="transmembrane region" description="Helical" evidence="2">
    <location>
        <begin position="351"/>
        <end position="370"/>
    </location>
</feature>
<protein>
    <recommendedName>
        <fullName evidence="4">Monocarboxylate transporter</fullName>
    </recommendedName>
</protein>
<feature type="region of interest" description="Disordered" evidence="1">
    <location>
        <begin position="188"/>
        <end position="220"/>
    </location>
</feature>
<organism evidence="3">
    <name type="scientific">Timema bartmani</name>
    <dbReference type="NCBI Taxonomy" id="61472"/>
    <lineage>
        <taxon>Eukaryota</taxon>
        <taxon>Metazoa</taxon>
        <taxon>Ecdysozoa</taxon>
        <taxon>Arthropoda</taxon>
        <taxon>Hexapoda</taxon>
        <taxon>Insecta</taxon>
        <taxon>Pterygota</taxon>
        <taxon>Neoptera</taxon>
        <taxon>Polyneoptera</taxon>
        <taxon>Phasmatodea</taxon>
        <taxon>Timematodea</taxon>
        <taxon>Timematoidea</taxon>
        <taxon>Timematidae</taxon>
        <taxon>Timema</taxon>
    </lineage>
</organism>
<evidence type="ECO:0000256" key="1">
    <source>
        <dbReference type="SAM" id="MobiDB-lite"/>
    </source>
</evidence>
<evidence type="ECO:0008006" key="4">
    <source>
        <dbReference type="Google" id="ProtNLM"/>
    </source>
</evidence>
<dbReference type="EMBL" id="OD571564">
    <property type="protein sequence ID" value="CAD7449364.1"/>
    <property type="molecule type" value="Genomic_DNA"/>
</dbReference>
<proteinExistence type="predicted"/>
<dbReference type="Gene3D" id="1.20.1250.20">
    <property type="entry name" value="MFS general substrate transporter like domains"/>
    <property type="match status" value="2"/>
</dbReference>
<accession>A0A7R9F9X1</accession>
<feature type="transmembrane region" description="Helical" evidence="2">
    <location>
        <begin position="156"/>
        <end position="177"/>
    </location>
</feature>
<gene>
    <name evidence="3" type="ORF">TBIB3V08_LOCUS11639</name>
</gene>
<feature type="compositionally biased region" description="Basic and acidic residues" evidence="1">
    <location>
        <begin position="200"/>
        <end position="220"/>
    </location>
</feature>
<dbReference type="SUPFAM" id="SSF103473">
    <property type="entry name" value="MFS general substrate transporter"/>
    <property type="match status" value="1"/>
</dbReference>
<feature type="transmembrane region" description="Helical" evidence="2">
    <location>
        <begin position="422"/>
        <end position="442"/>
    </location>
</feature>
<dbReference type="GO" id="GO:0008028">
    <property type="term" value="F:monocarboxylic acid transmembrane transporter activity"/>
    <property type="evidence" value="ECO:0007669"/>
    <property type="project" value="TreeGrafter"/>
</dbReference>
<evidence type="ECO:0000256" key="2">
    <source>
        <dbReference type="SAM" id="Phobius"/>
    </source>
</evidence>
<dbReference type="PANTHER" id="PTHR11360">
    <property type="entry name" value="MONOCARBOXYLATE TRANSPORTER"/>
    <property type="match status" value="1"/>
</dbReference>
<evidence type="ECO:0000313" key="3">
    <source>
        <dbReference type="EMBL" id="CAD7449364.1"/>
    </source>
</evidence>
<feature type="transmembrane region" description="Helical" evidence="2">
    <location>
        <begin position="95"/>
        <end position="117"/>
    </location>
</feature>
<dbReference type="InterPro" id="IPR050327">
    <property type="entry name" value="Proton-linked_MCT"/>
</dbReference>
<dbReference type="Pfam" id="PF07690">
    <property type="entry name" value="MFS_1"/>
    <property type="match status" value="1"/>
</dbReference>
<dbReference type="InterPro" id="IPR011701">
    <property type="entry name" value="MFS"/>
</dbReference>
<feature type="compositionally biased region" description="Acidic residues" evidence="1">
    <location>
        <begin position="190"/>
        <end position="199"/>
    </location>
</feature>